<evidence type="ECO:0000256" key="4">
    <source>
        <dbReference type="ARBA" id="ARBA00022737"/>
    </source>
</evidence>
<keyword evidence="2" id="KW-0813">Transport</keyword>
<dbReference type="PANTHER" id="PTHR12226:SF2">
    <property type="entry name" value="MANNOSE-P-DOLICHOL UTILIZATION DEFECT 1 PROTEIN"/>
    <property type="match status" value="1"/>
</dbReference>
<dbReference type="Proteomes" id="UP001567538">
    <property type="component" value="Unassembled WGS sequence"/>
</dbReference>
<evidence type="ECO:0000256" key="2">
    <source>
        <dbReference type="ARBA" id="ARBA00022448"/>
    </source>
</evidence>
<dbReference type="Gene3D" id="1.20.1280.290">
    <property type="match status" value="2"/>
</dbReference>
<evidence type="ECO:0000313" key="11">
    <source>
        <dbReference type="Proteomes" id="UP001567538"/>
    </source>
</evidence>
<evidence type="ECO:0000313" key="10">
    <source>
        <dbReference type="EMBL" id="KAL1546926.1"/>
    </source>
</evidence>
<accession>A0ABD1GVT5</accession>
<gene>
    <name evidence="10" type="ORF">AAHA92_23459</name>
</gene>
<feature type="transmembrane region" description="Helical" evidence="9">
    <location>
        <begin position="127"/>
        <end position="146"/>
    </location>
</feature>
<dbReference type="Pfam" id="PF04193">
    <property type="entry name" value="PQ-loop"/>
    <property type="match status" value="2"/>
</dbReference>
<evidence type="ECO:0000256" key="5">
    <source>
        <dbReference type="ARBA" id="ARBA00022989"/>
    </source>
</evidence>
<comment type="subcellular location">
    <subcellularLocation>
        <location evidence="1 8">Membrane</location>
        <topology evidence="1 8">Multi-pass membrane protein</topology>
    </subcellularLocation>
</comment>
<name>A0ABD1GVT5_SALDI</name>
<dbReference type="InterPro" id="IPR016817">
    <property type="entry name" value="MannP-dilichol_defect-1"/>
</dbReference>
<keyword evidence="4" id="KW-0677">Repeat</keyword>
<organism evidence="10 11">
    <name type="scientific">Salvia divinorum</name>
    <name type="common">Maria pastora</name>
    <name type="synonym">Diviner's sage</name>
    <dbReference type="NCBI Taxonomy" id="28513"/>
    <lineage>
        <taxon>Eukaryota</taxon>
        <taxon>Viridiplantae</taxon>
        <taxon>Streptophyta</taxon>
        <taxon>Embryophyta</taxon>
        <taxon>Tracheophyta</taxon>
        <taxon>Spermatophyta</taxon>
        <taxon>Magnoliopsida</taxon>
        <taxon>eudicotyledons</taxon>
        <taxon>Gunneridae</taxon>
        <taxon>Pentapetalae</taxon>
        <taxon>asterids</taxon>
        <taxon>lamiids</taxon>
        <taxon>Lamiales</taxon>
        <taxon>Lamiaceae</taxon>
        <taxon>Nepetoideae</taxon>
        <taxon>Mentheae</taxon>
        <taxon>Salviinae</taxon>
        <taxon>Salvia</taxon>
        <taxon>Salvia subgen. Calosphace</taxon>
    </lineage>
</organism>
<evidence type="ECO:0000256" key="9">
    <source>
        <dbReference type="SAM" id="Phobius"/>
    </source>
</evidence>
<feature type="transmembrane region" description="Helical" evidence="9">
    <location>
        <begin position="97"/>
        <end position="115"/>
    </location>
</feature>
<dbReference type="SMART" id="SM00679">
    <property type="entry name" value="CTNS"/>
    <property type="match status" value="2"/>
</dbReference>
<protein>
    <recommendedName>
        <fullName evidence="8">Mannose-P-dolichol utilization defect 1 protein homolog</fullName>
    </recommendedName>
</protein>
<evidence type="ECO:0000256" key="7">
    <source>
        <dbReference type="ARBA" id="ARBA00038475"/>
    </source>
</evidence>
<dbReference type="PANTHER" id="PTHR12226">
    <property type="entry name" value="MANNOSE-P-DOLICHOL UTILIZATION DEFECT 1 LEC35 -RELATED"/>
    <property type="match status" value="1"/>
</dbReference>
<dbReference type="EMBL" id="JBEAFC010000008">
    <property type="protein sequence ID" value="KAL1546926.1"/>
    <property type="molecule type" value="Genomic_DNA"/>
</dbReference>
<dbReference type="InterPro" id="IPR006603">
    <property type="entry name" value="PQ-loop_rpt"/>
</dbReference>
<evidence type="ECO:0000256" key="6">
    <source>
        <dbReference type="ARBA" id="ARBA00023136"/>
    </source>
</evidence>
<keyword evidence="11" id="KW-1185">Reference proteome</keyword>
<feature type="transmembrane region" description="Helical" evidence="9">
    <location>
        <begin position="64"/>
        <end position="85"/>
    </location>
</feature>
<comment type="caution">
    <text evidence="10">The sequence shown here is derived from an EMBL/GenBank/DDBJ whole genome shotgun (WGS) entry which is preliminary data.</text>
</comment>
<keyword evidence="6 8" id="KW-0472">Membrane</keyword>
<sequence length="245" mass="26748">MAEMKFIGMDFTCALSSLQSGEFPEKDCLLPLISKLLGYLLVAASTTVKLPQIIKIVQNSSVKGLSVVAFELDVVGYTIALAYCLHKGLPFSAYGELAFLLIQAIILVAIIYCFSQPLGTMTWIRGLLYPLSAPLYCAIAPTVLAGKIDPMLFETLYACQHAIFFCARVPQIWANFKNKSTGELSFLTALMNFAGSMVRVFTSMQEKAPMSVVMGSVKSVVTNGTILSQIVVYQKPTAKKEKKSD</sequence>
<dbReference type="GO" id="GO:0016020">
    <property type="term" value="C:membrane"/>
    <property type="evidence" value="ECO:0007669"/>
    <property type="project" value="UniProtKB-SubCell"/>
</dbReference>
<comment type="similarity">
    <text evidence="7 8">Belongs to the MPDU1 (TC 2.A.43.3) family.</text>
</comment>
<evidence type="ECO:0000256" key="3">
    <source>
        <dbReference type="ARBA" id="ARBA00022692"/>
    </source>
</evidence>
<reference evidence="10 11" key="1">
    <citation type="submission" date="2024-06" db="EMBL/GenBank/DDBJ databases">
        <title>A chromosome level genome sequence of Diviner's sage (Salvia divinorum).</title>
        <authorList>
            <person name="Ford S.A."/>
            <person name="Ro D.-K."/>
            <person name="Ness R.W."/>
            <person name="Phillips M.A."/>
        </authorList>
    </citation>
    <scope>NUCLEOTIDE SEQUENCE [LARGE SCALE GENOMIC DNA]</scope>
    <source>
        <strain evidence="10">SAF-2024a</strain>
        <tissue evidence="10">Leaf</tissue>
    </source>
</reference>
<keyword evidence="3 8" id="KW-0812">Transmembrane</keyword>
<dbReference type="AlphaFoldDB" id="A0ABD1GVT5"/>
<keyword evidence="5 8" id="KW-1133">Transmembrane helix</keyword>
<evidence type="ECO:0000256" key="8">
    <source>
        <dbReference type="PIRNR" id="PIRNR023381"/>
    </source>
</evidence>
<evidence type="ECO:0000256" key="1">
    <source>
        <dbReference type="ARBA" id="ARBA00004141"/>
    </source>
</evidence>
<dbReference type="PIRSF" id="PIRSF023381">
    <property type="entry name" value="MannP-dilichol_defect-1p"/>
    <property type="match status" value="1"/>
</dbReference>
<proteinExistence type="inferred from homology"/>